<evidence type="ECO:0000313" key="1">
    <source>
        <dbReference type="EMBL" id="GJS72787.1"/>
    </source>
</evidence>
<evidence type="ECO:0000313" key="2">
    <source>
        <dbReference type="Proteomes" id="UP001151760"/>
    </source>
</evidence>
<sequence>MSYCSTTVEVLVYKGLRLVEVGACASFVRHFKGCVSYVRVMPKLIIAIHLLFASFESITAHRNCLKGKDGEHVRCSWVLVGGKICFEVTGKEFGGLSLLVPQGNMVDCKLGPCGDIESALEFIKQWSWALVDCGLAAVDCRRLRHDLSGFGFDFFSFLITHPFSCPFLTIISSFVDSRLESIEQFLNNFANHPNETDMNDLESNDELVDTPLVSPFPHSNNDSDDGEVLNELYEYENVGMLRREREINSFDGDDLAF</sequence>
<name>A0ABQ4Y6M7_9ASTR</name>
<comment type="caution">
    <text evidence="1">The sequence shown here is derived from an EMBL/GenBank/DDBJ whole genome shotgun (WGS) entry which is preliminary data.</text>
</comment>
<proteinExistence type="predicted"/>
<protein>
    <submittedName>
        <fullName evidence="1">Uncharacterized protein</fullName>
    </submittedName>
</protein>
<organism evidence="1 2">
    <name type="scientific">Tanacetum coccineum</name>
    <dbReference type="NCBI Taxonomy" id="301880"/>
    <lineage>
        <taxon>Eukaryota</taxon>
        <taxon>Viridiplantae</taxon>
        <taxon>Streptophyta</taxon>
        <taxon>Embryophyta</taxon>
        <taxon>Tracheophyta</taxon>
        <taxon>Spermatophyta</taxon>
        <taxon>Magnoliopsida</taxon>
        <taxon>eudicotyledons</taxon>
        <taxon>Gunneridae</taxon>
        <taxon>Pentapetalae</taxon>
        <taxon>asterids</taxon>
        <taxon>campanulids</taxon>
        <taxon>Asterales</taxon>
        <taxon>Asteraceae</taxon>
        <taxon>Asteroideae</taxon>
        <taxon>Anthemideae</taxon>
        <taxon>Anthemidinae</taxon>
        <taxon>Tanacetum</taxon>
    </lineage>
</organism>
<reference evidence="1" key="1">
    <citation type="journal article" date="2022" name="Int. J. Mol. Sci.">
        <title>Draft Genome of Tanacetum Coccineum: Genomic Comparison of Closely Related Tanacetum-Family Plants.</title>
        <authorList>
            <person name="Yamashiro T."/>
            <person name="Shiraishi A."/>
            <person name="Nakayama K."/>
            <person name="Satake H."/>
        </authorList>
    </citation>
    <scope>NUCLEOTIDE SEQUENCE</scope>
</reference>
<dbReference type="EMBL" id="BQNB010010105">
    <property type="protein sequence ID" value="GJS72787.1"/>
    <property type="molecule type" value="Genomic_DNA"/>
</dbReference>
<reference evidence="1" key="2">
    <citation type="submission" date="2022-01" db="EMBL/GenBank/DDBJ databases">
        <authorList>
            <person name="Yamashiro T."/>
            <person name="Shiraishi A."/>
            <person name="Satake H."/>
            <person name="Nakayama K."/>
        </authorList>
    </citation>
    <scope>NUCLEOTIDE SEQUENCE</scope>
</reference>
<dbReference type="Proteomes" id="UP001151760">
    <property type="component" value="Unassembled WGS sequence"/>
</dbReference>
<accession>A0ABQ4Y6M7</accession>
<keyword evidence="2" id="KW-1185">Reference proteome</keyword>
<gene>
    <name evidence="1" type="ORF">Tco_0705628</name>
</gene>